<dbReference type="AlphaFoldDB" id="A0AAV2YIQ6"/>
<keyword evidence="2" id="KW-1185">Reference proteome</keyword>
<accession>A0AAV2YIQ6</accession>
<organism evidence="1 2">
    <name type="scientific">Lagenidium giganteum</name>
    <dbReference type="NCBI Taxonomy" id="4803"/>
    <lineage>
        <taxon>Eukaryota</taxon>
        <taxon>Sar</taxon>
        <taxon>Stramenopiles</taxon>
        <taxon>Oomycota</taxon>
        <taxon>Peronosporomycetes</taxon>
        <taxon>Pythiales</taxon>
        <taxon>Pythiaceae</taxon>
    </lineage>
</organism>
<evidence type="ECO:0008006" key="3">
    <source>
        <dbReference type="Google" id="ProtNLM"/>
    </source>
</evidence>
<name>A0AAV2YIQ6_9STRA</name>
<dbReference type="Proteomes" id="UP001146120">
    <property type="component" value="Unassembled WGS sequence"/>
</dbReference>
<dbReference type="EMBL" id="DAKRPA010000366">
    <property type="protein sequence ID" value="DAZ92929.1"/>
    <property type="molecule type" value="Genomic_DNA"/>
</dbReference>
<proteinExistence type="predicted"/>
<evidence type="ECO:0000313" key="1">
    <source>
        <dbReference type="EMBL" id="DAZ92929.1"/>
    </source>
</evidence>
<sequence length="80" mass="8888">MKTKRVFLSLASKQIARLTLVGQLFAVAALFTNCHTCAHGGNQINDFFGFAPPSLHEFLSRFCLTSNLFLMDLLVEQVPT</sequence>
<evidence type="ECO:0000313" key="2">
    <source>
        <dbReference type="Proteomes" id="UP001146120"/>
    </source>
</evidence>
<reference evidence="1" key="2">
    <citation type="journal article" date="2023" name="Microbiol Resour">
        <title>Decontamination and Annotation of the Draft Genome Sequence of the Oomycete Lagenidium giganteum ARSEF 373.</title>
        <authorList>
            <person name="Morgan W.R."/>
            <person name="Tartar A."/>
        </authorList>
    </citation>
    <scope>NUCLEOTIDE SEQUENCE</scope>
    <source>
        <strain evidence="1">ARSEF 373</strain>
    </source>
</reference>
<comment type="caution">
    <text evidence="1">The sequence shown here is derived from an EMBL/GenBank/DDBJ whole genome shotgun (WGS) entry which is preliminary data.</text>
</comment>
<reference evidence="1" key="1">
    <citation type="submission" date="2022-11" db="EMBL/GenBank/DDBJ databases">
        <authorList>
            <person name="Morgan W.R."/>
            <person name="Tartar A."/>
        </authorList>
    </citation>
    <scope>NUCLEOTIDE SEQUENCE</scope>
    <source>
        <strain evidence="1">ARSEF 373</strain>
    </source>
</reference>
<gene>
    <name evidence="1" type="ORF">N0F65_011505</name>
</gene>
<protein>
    <recommendedName>
        <fullName evidence="3">Secreted protein</fullName>
    </recommendedName>
</protein>